<dbReference type="Pfam" id="PF06271">
    <property type="entry name" value="RDD"/>
    <property type="match status" value="1"/>
</dbReference>
<keyword evidence="4 6" id="KW-1133">Transmembrane helix</keyword>
<comment type="subcellular location">
    <subcellularLocation>
        <location evidence="1">Cell membrane</location>
        <topology evidence="1">Multi-pass membrane protein</topology>
    </subcellularLocation>
</comment>
<reference evidence="9" key="1">
    <citation type="journal article" date="2019" name="Int. J. Syst. Evol. Microbiol.">
        <title>The Global Catalogue of Microorganisms (GCM) 10K type strain sequencing project: providing services to taxonomists for standard genome sequencing and annotation.</title>
        <authorList>
            <consortium name="The Broad Institute Genomics Platform"/>
            <consortium name="The Broad Institute Genome Sequencing Center for Infectious Disease"/>
            <person name="Wu L."/>
            <person name="Ma J."/>
        </authorList>
    </citation>
    <scope>NUCLEOTIDE SEQUENCE [LARGE SCALE GENOMIC DNA]</scope>
    <source>
        <strain evidence="9">JCM 31319</strain>
    </source>
</reference>
<name>A0ABW3SM68_9BACT</name>
<feature type="transmembrane region" description="Helical" evidence="6">
    <location>
        <begin position="112"/>
        <end position="131"/>
    </location>
</feature>
<dbReference type="PANTHER" id="PTHR36115">
    <property type="entry name" value="PROLINE-RICH ANTIGEN HOMOLOG-RELATED"/>
    <property type="match status" value="1"/>
</dbReference>
<keyword evidence="3 6" id="KW-0812">Transmembrane</keyword>
<evidence type="ECO:0000256" key="5">
    <source>
        <dbReference type="ARBA" id="ARBA00023136"/>
    </source>
</evidence>
<proteinExistence type="predicted"/>
<dbReference type="InterPro" id="IPR010432">
    <property type="entry name" value="RDD"/>
</dbReference>
<keyword evidence="5 6" id="KW-0472">Membrane</keyword>
<evidence type="ECO:0000259" key="7">
    <source>
        <dbReference type="Pfam" id="PF06271"/>
    </source>
</evidence>
<keyword evidence="9" id="KW-1185">Reference proteome</keyword>
<gene>
    <name evidence="8" type="ORF">ACFQ2O_07150</name>
</gene>
<protein>
    <submittedName>
        <fullName evidence="8">RDD family protein</fullName>
    </submittedName>
</protein>
<accession>A0ABW3SM68</accession>
<evidence type="ECO:0000313" key="8">
    <source>
        <dbReference type="EMBL" id="MFD1185976.1"/>
    </source>
</evidence>
<dbReference type="EMBL" id="JBHTLD010000045">
    <property type="protein sequence ID" value="MFD1185976.1"/>
    <property type="molecule type" value="Genomic_DNA"/>
</dbReference>
<organism evidence="8 9">
    <name type="scientific">Pontibacter rugosus</name>
    <dbReference type="NCBI Taxonomy" id="1745966"/>
    <lineage>
        <taxon>Bacteria</taxon>
        <taxon>Pseudomonadati</taxon>
        <taxon>Bacteroidota</taxon>
        <taxon>Cytophagia</taxon>
        <taxon>Cytophagales</taxon>
        <taxon>Hymenobacteraceae</taxon>
        <taxon>Pontibacter</taxon>
    </lineage>
</organism>
<evidence type="ECO:0000256" key="2">
    <source>
        <dbReference type="ARBA" id="ARBA00022475"/>
    </source>
</evidence>
<dbReference type="Proteomes" id="UP001597094">
    <property type="component" value="Unassembled WGS sequence"/>
</dbReference>
<dbReference type="RefSeq" id="WP_377524727.1">
    <property type="nucleotide sequence ID" value="NZ_JBHTLD010000045.1"/>
</dbReference>
<evidence type="ECO:0000256" key="4">
    <source>
        <dbReference type="ARBA" id="ARBA00022989"/>
    </source>
</evidence>
<feature type="transmembrane region" description="Helical" evidence="6">
    <location>
        <begin position="20"/>
        <end position="48"/>
    </location>
</feature>
<evidence type="ECO:0000256" key="1">
    <source>
        <dbReference type="ARBA" id="ARBA00004651"/>
    </source>
</evidence>
<comment type="caution">
    <text evidence="8">The sequence shown here is derived from an EMBL/GenBank/DDBJ whole genome shotgun (WGS) entry which is preliminary data.</text>
</comment>
<evidence type="ECO:0000256" key="6">
    <source>
        <dbReference type="SAM" id="Phobius"/>
    </source>
</evidence>
<keyword evidence="2" id="KW-1003">Cell membrane</keyword>
<dbReference type="InterPro" id="IPR051791">
    <property type="entry name" value="Pra-immunoreactive"/>
</dbReference>
<sequence length="158" mass="17711">MQLYQHEEDNNPLPLDYARFWTRLSAFFVDALAMSLVLALFVPLLGLPLAPELDDFENRIKLQGISAFVGWLYYAGFESSAKQATPGKQLFGIFVTDTQGYRLSFARASGRYFGKMLSGLILLIGYIMAAFTKRRQALHDMLASTLVFQHPGNKPPVA</sequence>
<evidence type="ECO:0000313" key="9">
    <source>
        <dbReference type="Proteomes" id="UP001597094"/>
    </source>
</evidence>
<evidence type="ECO:0000256" key="3">
    <source>
        <dbReference type="ARBA" id="ARBA00022692"/>
    </source>
</evidence>
<feature type="domain" description="RDD" evidence="7">
    <location>
        <begin position="17"/>
        <end position="143"/>
    </location>
</feature>